<dbReference type="AlphaFoldDB" id="A0A5J5IF33"/>
<dbReference type="PANTHER" id="PTHR42852">
    <property type="entry name" value="THIOL:DISULFIDE INTERCHANGE PROTEIN DSBE"/>
    <property type="match status" value="1"/>
</dbReference>
<comment type="caution">
    <text evidence="3">The sequence shown here is derived from an EMBL/GenBank/DDBJ whole genome shotgun (WGS) entry which is preliminary data.</text>
</comment>
<protein>
    <submittedName>
        <fullName evidence="3">TlpA family protein disulfide reductase</fullName>
    </submittedName>
</protein>
<dbReference type="PANTHER" id="PTHR42852:SF13">
    <property type="entry name" value="PROTEIN DIPZ"/>
    <property type="match status" value="1"/>
</dbReference>
<keyword evidence="4" id="KW-1185">Reference proteome</keyword>
<keyword evidence="1" id="KW-0732">Signal</keyword>
<dbReference type="Gene3D" id="3.40.30.10">
    <property type="entry name" value="Glutaredoxin"/>
    <property type="match status" value="1"/>
</dbReference>
<dbReference type="InterPro" id="IPR013766">
    <property type="entry name" value="Thioredoxin_domain"/>
</dbReference>
<organism evidence="3 4">
    <name type="scientific">Ginsengibacter hankyongi</name>
    <dbReference type="NCBI Taxonomy" id="2607284"/>
    <lineage>
        <taxon>Bacteria</taxon>
        <taxon>Pseudomonadati</taxon>
        <taxon>Bacteroidota</taxon>
        <taxon>Chitinophagia</taxon>
        <taxon>Chitinophagales</taxon>
        <taxon>Chitinophagaceae</taxon>
        <taxon>Ginsengibacter</taxon>
    </lineage>
</organism>
<dbReference type="InterPro" id="IPR050553">
    <property type="entry name" value="Thioredoxin_ResA/DsbE_sf"/>
</dbReference>
<dbReference type="Pfam" id="PF00578">
    <property type="entry name" value="AhpC-TSA"/>
    <property type="match status" value="1"/>
</dbReference>
<dbReference type="Proteomes" id="UP000326903">
    <property type="component" value="Unassembled WGS sequence"/>
</dbReference>
<dbReference type="PROSITE" id="PS51352">
    <property type="entry name" value="THIOREDOXIN_2"/>
    <property type="match status" value="1"/>
</dbReference>
<sequence length="411" mass="46145">MKQRILFFMCLLISVFTEAQVKQPLPDNWRLALERKDGKQVVFQLLRGNENGKMVLYVINAAERIKITDVKIAGDSMFFTMPAFESSFRVKLQGNGNMKGIYLKGTSGNTQYWPLSGYANIPDRFSPVYGEAKNNISGKWDVSITRANGSKRKAVAVFEQNGNKLTGSFLTPSADYRYLDGIVTGDSLFLSAFDGDNVHLFEAKISDANTISGGIFYNGYIAKETWTAQKNNSVALPEIDDPTRLREGASKLDFTFNNLQGVPVSINDEKYKNKVVVIQLMGSWCANCLDETKFLSGYYKRNRSKGVEIIALAYELTTDAARSQKSLAKFQKLFDVQYPMLITGVTAGDENKTEKTLPQLTPIRSFPTTIFIDKKGNVREVHTNFYGPASGEYYIASKNKFYETVDRLLNE</sequence>
<evidence type="ECO:0000313" key="3">
    <source>
        <dbReference type="EMBL" id="KAA9037207.1"/>
    </source>
</evidence>
<feature type="domain" description="Thioredoxin" evidence="2">
    <location>
        <begin position="245"/>
        <end position="410"/>
    </location>
</feature>
<dbReference type="InterPro" id="IPR036249">
    <property type="entry name" value="Thioredoxin-like_sf"/>
</dbReference>
<dbReference type="InterPro" id="IPR000866">
    <property type="entry name" value="AhpC/TSA"/>
</dbReference>
<accession>A0A5J5IF33</accession>
<reference evidence="3 4" key="1">
    <citation type="submission" date="2019-09" db="EMBL/GenBank/DDBJ databases">
        <title>Draft genome sequence of Ginsengibacter sp. BR5-29.</title>
        <authorList>
            <person name="Im W.-T."/>
        </authorList>
    </citation>
    <scope>NUCLEOTIDE SEQUENCE [LARGE SCALE GENOMIC DNA]</scope>
    <source>
        <strain evidence="3 4">BR5-29</strain>
    </source>
</reference>
<name>A0A5J5IF33_9BACT</name>
<dbReference type="RefSeq" id="WP_150416135.1">
    <property type="nucleotide sequence ID" value="NZ_VYQF01000006.1"/>
</dbReference>
<gene>
    <name evidence="3" type="ORF">FW778_17420</name>
</gene>
<dbReference type="GO" id="GO:0016209">
    <property type="term" value="F:antioxidant activity"/>
    <property type="evidence" value="ECO:0007669"/>
    <property type="project" value="InterPro"/>
</dbReference>
<dbReference type="SUPFAM" id="SSF52833">
    <property type="entry name" value="Thioredoxin-like"/>
    <property type="match status" value="1"/>
</dbReference>
<feature type="signal peptide" evidence="1">
    <location>
        <begin position="1"/>
        <end position="19"/>
    </location>
</feature>
<evidence type="ECO:0000256" key="1">
    <source>
        <dbReference type="SAM" id="SignalP"/>
    </source>
</evidence>
<proteinExistence type="predicted"/>
<feature type="chain" id="PRO_5023807016" evidence="1">
    <location>
        <begin position="20"/>
        <end position="411"/>
    </location>
</feature>
<dbReference type="GO" id="GO:0016491">
    <property type="term" value="F:oxidoreductase activity"/>
    <property type="evidence" value="ECO:0007669"/>
    <property type="project" value="InterPro"/>
</dbReference>
<evidence type="ECO:0000259" key="2">
    <source>
        <dbReference type="PROSITE" id="PS51352"/>
    </source>
</evidence>
<dbReference type="EMBL" id="VYQF01000006">
    <property type="protein sequence ID" value="KAA9037207.1"/>
    <property type="molecule type" value="Genomic_DNA"/>
</dbReference>
<evidence type="ECO:0000313" key="4">
    <source>
        <dbReference type="Proteomes" id="UP000326903"/>
    </source>
</evidence>
<dbReference type="CDD" id="cd02966">
    <property type="entry name" value="TlpA_like_family"/>
    <property type="match status" value="1"/>
</dbReference>